<feature type="domain" description="PAS" evidence="1">
    <location>
        <begin position="3"/>
        <end position="49"/>
    </location>
</feature>
<organism evidence="3 4">
    <name type="scientific">Geoanaerobacter pelophilus</name>
    <dbReference type="NCBI Taxonomy" id="60036"/>
    <lineage>
        <taxon>Bacteria</taxon>
        <taxon>Pseudomonadati</taxon>
        <taxon>Thermodesulfobacteriota</taxon>
        <taxon>Desulfuromonadia</taxon>
        <taxon>Geobacterales</taxon>
        <taxon>Geobacteraceae</taxon>
        <taxon>Geoanaerobacter</taxon>
    </lineage>
</organism>
<comment type="caution">
    <text evidence="3">The sequence shown here is derived from an EMBL/GenBank/DDBJ whole genome shotgun (WGS) entry which is preliminary data.</text>
</comment>
<dbReference type="NCBIfam" id="TIGR00254">
    <property type="entry name" value="GGDEF"/>
    <property type="match status" value="1"/>
</dbReference>
<name>A0AAW4L6M3_9BACT</name>
<evidence type="ECO:0000313" key="3">
    <source>
        <dbReference type="EMBL" id="MBT0664688.1"/>
    </source>
</evidence>
<dbReference type="SMART" id="SM00267">
    <property type="entry name" value="GGDEF"/>
    <property type="match status" value="1"/>
</dbReference>
<gene>
    <name evidence="3" type="ORF">KI809_10295</name>
</gene>
<evidence type="ECO:0000313" key="4">
    <source>
        <dbReference type="Proteomes" id="UP000811899"/>
    </source>
</evidence>
<dbReference type="InterPro" id="IPR000014">
    <property type="entry name" value="PAS"/>
</dbReference>
<dbReference type="CDD" id="cd01949">
    <property type="entry name" value="GGDEF"/>
    <property type="match status" value="1"/>
</dbReference>
<evidence type="ECO:0000259" key="2">
    <source>
        <dbReference type="PROSITE" id="PS50887"/>
    </source>
</evidence>
<dbReference type="GO" id="GO:0003824">
    <property type="term" value="F:catalytic activity"/>
    <property type="evidence" value="ECO:0007669"/>
    <property type="project" value="UniProtKB-ARBA"/>
</dbReference>
<feature type="domain" description="GGDEF" evidence="2">
    <location>
        <begin position="170"/>
        <end position="300"/>
    </location>
</feature>
<dbReference type="PANTHER" id="PTHR46663">
    <property type="entry name" value="DIGUANYLATE CYCLASE DGCT-RELATED"/>
    <property type="match status" value="1"/>
</dbReference>
<keyword evidence="4" id="KW-1185">Reference proteome</keyword>
<dbReference type="Gene3D" id="3.30.450.20">
    <property type="entry name" value="PAS domain"/>
    <property type="match status" value="1"/>
</dbReference>
<reference evidence="3 4" key="1">
    <citation type="submission" date="2021-05" db="EMBL/GenBank/DDBJ databases">
        <title>The draft genome of Geobacter pelophilus DSM 12255.</title>
        <authorList>
            <person name="Xu Z."/>
            <person name="Masuda Y."/>
            <person name="Itoh H."/>
            <person name="Senoo K."/>
        </authorList>
    </citation>
    <scope>NUCLEOTIDE SEQUENCE [LARGE SCALE GENOMIC DNA]</scope>
    <source>
        <strain evidence="3 4">DSM 12255</strain>
    </source>
</reference>
<dbReference type="InterPro" id="IPR052163">
    <property type="entry name" value="DGC-Regulatory_Protein"/>
</dbReference>
<dbReference type="SUPFAM" id="SSF55073">
    <property type="entry name" value="Nucleotide cyclase"/>
    <property type="match status" value="1"/>
</dbReference>
<dbReference type="RefSeq" id="WP_214171442.1">
    <property type="nucleotide sequence ID" value="NZ_JAHCVJ010000003.1"/>
</dbReference>
<dbReference type="InterPro" id="IPR043128">
    <property type="entry name" value="Rev_trsase/Diguanyl_cyclase"/>
</dbReference>
<proteinExistence type="predicted"/>
<dbReference type="Gene3D" id="3.30.70.270">
    <property type="match status" value="1"/>
</dbReference>
<dbReference type="SMART" id="SM00091">
    <property type="entry name" value="PAS"/>
    <property type="match status" value="1"/>
</dbReference>
<dbReference type="SUPFAM" id="SSF55785">
    <property type="entry name" value="PYP-like sensor domain (PAS domain)"/>
    <property type="match status" value="1"/>
</dbReference>
<dbReference type="FunFam" id="3.30.70.270:FF:000001">
    <property type="entry name" value="Diguanylate cyclase domain protein"/>
    <property type="match status" value="1"/>
</dbReference>
<dbReference type="NCBIfam" id="TIGR00229">
    <property type="entry name" value="sensory_box"/>
    <property type="match status" value="1"/>
</dbReference>
<dbReference type="EMBL" id="JAHCVJ010000003">
    <property type="protein sequence ID" value="MBT0664688.1"/>
    <property type="molecule type" value="Genomic_DNA"/>
</dbReference>
<dbReference type="CDD" id="cd00130">
    <property type="entry name" value="PAS"/>
    <property type="match status" value="1"/>
</dbReference>
<dbReference type="Proteomes" id="UP000811899">
    <property type="component" value="Unassembled WGS sequence"/>
</dbReference>
<dbReference type="PROSITE" id="PS50112">
    <property type="entry name" value="PAS"/>
    <property type="match status" value="1"/>
</dbReference>
<dbReference type="InterPro" id="IPR035965">
    <property type="entry name" value="PAS-like_dom_sf"/>
</dbReference>
<dbReference type="Pfam" id="PF13426">
    <property type="entry name" value="PAS_9"/>
    <property type="match status" value="1"/>
</dbReference>
<dbReference type="PANTHER" id="PTHR46663:SF4">
    <property type="entry name" value="DIGUANYLATE CYCLASE DGCT-RELATED"/>
    <property type="match status" value="1"/>
</dbReference>
<evidence type="ECO:0000259" key="1">
    <source>
        <dbReference type="PROSITE" id="PS50112"/>
    </source>
</evidence>
<protein>
    <submittedName>
        <fullName evidence="3">Sensor domain-containing diguanylate cyclase</fullName>
    </submittedName>
</protein>
<dbReference type="PROSITE" id="PS50887">
    <property type="entry name" value="GGDEF"/>
    <property type="match status" value="1"/>
</dbReference>
<accession>A0AAW4L6M3</accession>
<sequence>MNETELYKSIVEGMYEGVYFVDQRRKITFWNKGAERITGYSAQEVMGSSCSDNILVHIDECGKELCINSCPLVATMRENCGHKNDQVFLHHKNGQRIPVSVSVSTISDAFGQPAGAVEVFWENPRRDVDEQLLAELKKAALIDQLTGLPNRRYLEMVLKSSLGEFHEHQMHFGLLFADVDHFKQFNDTYGHDLGDKVLQLVSRTLEGNMRPYDMAGRWGGEEFLILIRYVDEEQFRMVGEKLRVLVESSYLQHNGEQLKVTMTMGGSRIRPDDTIEALLKRVDKLLYSGKQTGRNRVVFD</sequence>
<dbReference type="InterPro" id="IPR029787">
    <property type="entry name" value="Nucleotide_cyclase"/>
</dbReference>
<dbReference type="InterPro" id="IPR000160">
    <property type="entry name" value="GGDEF_dom"/>
</dbReference>
<dbReference type="AlphaFoldDB" id="A0AAW4L6M3"/>
<dbReference type="Pfam" id="PF00990">
    <property type="entry name" value="GGDEF"/>
    <property type="match status" value="1"/>
</dbReference>